<comment type="caution">
    <text evidence="13">The sequence shown here is derived from an EMBL/GenBank/DDBJ whole genome shotgun (WGS) entry which is preliminary data.</text>
</comment>
<evidence type="ECO:0000256" key="2">
    <source>
        <dbReference type="ARBA" id="ARBA00004922"/>
    </source>
</evidence>
<evidence type="ECO:0000256" key="9">
    <source>
        <dbReference type="ARBA" id="ARBA00023180"/>
    </source>
</evidence>
<evidence type="ECO:0000313" key="14">
    <source>
        <dbReference type="Proteomes" id="UP001497525"/>
    </source>
</evidence>
<keyword evidence="5 12" id="KW-0812">Transmembrane</keyword>
<evidence type="ECO:0000313" key="13">
    <source>
        <dbReference type="EMBL" id="CAL5140237.1"/>
    </source>
</evidence>
<dbReference type="PANTHER" id="PTHR19297">
    <property type="entry name" value="GLYCOSYLTRANSFERASE 14 FAMILY MEMBER"/>
    <property type="match status" value="1"/>
</dbReference>
<keyword evidence="8 12" id="KW-0472">Membrane</keyword>
<feature type="region of interest" description="Disordered" evidence="11">
    <location>
        <begin position="98"/>
        <end position="117"/>
    </location>
</feature>
<comment type="pathway">
    <text evidence="2">Protein modification; protein glycosylation.</text>
</comment>
<keyword evidence="6" id="KW-0735">Signal-anchor</keyword>
<sequence length="523" mass="59430">MEEGFLTTSDSLTPDGLSTSANAVDNFFLRNIAKTKGSEQANPLKPANRAPFNADHFSLKSVASVTSKTVLARPLSSERRATSFARCVVTPTTSATSSECYMNSRTPPSSNGQGQRISIGSDVSVRTARSMRCLFRSVRLMQLRIVTILKVVLCIVLITPVSFVTFITWTNTSVKDGEGLKPNDLIIDSFIELIYPYKISREELEFPLAFSVLIYKDIERAIRLLLAVYRSHNFYCIHVDLHSSENYFKVIKEFAKWLGPNVFVVPTAQRVYVKWGQMSTVHADLICSKLLLNASSKWKYWINLTGHEFPLRTNWELVAALKAMNNTNLAFGNRTPKEPWRLPPPSLLPFKITWMKGSVHVAVRREFVDYMNNSPRAIALLQALTDWEQISRRKVFADEQFFATLNHNPTVFPIPGAYLGSNSSELLNPLITRWKVWEFEHLPCGSGHWQRNICMLGMADLPRLKKSGHLFANKFIPEVDPVAYDELERTIRDRVIREAETGHLNVNFHPEFYSALEISKNHI</sequence>
<organism evidence="13 14">
    <name type="scientific">Calicophoron daubneyi</name>
    <name type="common">Rumen fluke</name>
    <name type="synonym">Paramphistomum daubneyi</name>
    <dbReference type="NCBI Taxonomy" id="300641"/>
    <lineage>
        <taxon>Eukaryota</taxon>
        <taxon>Metazoa</taxon>
        <taxon>Spiralia</taxon>
        <taxon>Lophotrochozoa</taxon>
        <taxon>Platyhelminthes</taxon>
        <taxon>Trematoda</taxon>
        <taxon>Digenea</taxon>
        <taxon>Plagiorchiida</taxon>
        <taxon>Pronocephalata</taxon>
        <taxon>Paramphistomoidea</taxon>
        <taxon>Paramphistomidae</taxon>
        <taxon>Calicophoron</taxon>
    </lineage>
</organism>
<comment type="subcellular location">
    <subcellularLocation>
        <location evidence="1">Membrane</location>
        <topology evidence="1">Single-pass type II membrane protein</topology>
    </subcellularLocation>
</comment>
<dbReference type="GO" id="GO:0016020">
    <property type="term" value="C:membrane"/>
    <property type="evidence" value="ECO:0007669"/>
    <property type="project" value="UniProtKB-SubCell"/>
</dbReference>
<dbReference type="InterPro" id="IPR003406">
    <property type="entry name" value="Glyco_trans_14"/>
</dbReference>
<feature type="transmembrane region" description="Helical" evidence="12">
    <location>
        <begin position="145"/>
        <end position="169"/>
    </location>
</feature>
<evidence type="ECO:0000256" key="4">
    <source>
        <dbReference type="ARBA" id="ARBA00022679"/>
    </source>
</evidence>
<evidence type="ECO:0000256" key="8">
    <source>
        <dbReference type="ARBA" id="ARBA00023136"/>
    </source>
</evidence>
<dbReference type="EMBL" id="CAXLJL010000711">
    <property type="protein sequence ID" value="CAL5140237.1"/>
    <property type="molecule type" value="Genomic_DNA"/>
</dbReference>
<protein>
    <submittedName>
        <fullName evidence="13">Uncharacterized protein</fullName>
    </submittedName>
</protein>
<comment type="similarity">
    <text evidence="10">Belongs to the glycosyltransferase 14 family.</text>
</comment>
<evidence type="ECO:0000256" key="7">
    <source>
        <dbReference type="ARBA" id="ARBA00022989"/>
    </source>
</evidence>
<keyword evidence="9" id="KW-0325">Glycoprotein</keyword>
<keyword evidence="7 12" id="KW-1133">Transmembrane helix</keyword>
<evidence type="ECO:0000256" key="11">
    <source>
        <dbReference type="SAM" id="MobiDB-lite"/>
    </source>
</evidence>
<accession>A0AAV2TVF0</accession>
<dbReference type="Proteomes" id="UP001497525">
    <property type="component" value="Unassembled WGS sequence"/>
</dbReference>
<reference evidence="13" key="1">
    <citation type="submission" date="2024-06" db="EMBL/GenBank/DDBJ databases">
        <authorList>
            <person name="Liu X."/>
            <person name="Lenzi L."/>
            <person name="Haldenby T S."/>
            <person name="Uol C."/>
        </authorList>
    </citation>
    <scope>NUCLEOTIDE SEQUENCE</scope>
</reference>
<dbReference type="AlphaFoldDB" id="A0AAV2TVF0"/>
<keyword evidence="3" id="KW-0328">Glycosyltransferase</keyword>
<proteinExistence type="inferred from homology"/>
<evidence type="ECO:0000256" key="3">
    <source>
        <dbReference type="ARBA" id="ARBA00022676"/>
    </source>
</evidence>
<dbReference type="GO" id="GO:0008375">
    <property type="term" value="F:acetylglucosaminyltransferase activity"/>
    <property type="evidence" value="ECO:0007669"/>
    <property type="project" value="TreeGrafter"/>
</dbReference>
<dbReference type="PANTHER" id="PTHR19297:SF185">
    <property type="entry name" value="BETA-1,3-GALACTOSYL-O-GLYCOSYL-GLYCOPROTEIN BETA-1,6-N-ACETYLGLUCOSAMINYLTRANSFERASE 3"/>
    <property type="match status" value="1"/>
</dbReference>
<gene>
    <name evidence="13" type="ORF">CDAUBV1_LOCUS15408</name>
</gene>
<evidence type="ECO:0000256" key="12">
    <source>
        <dbReference type="SAM" id="Phobius"/>
    </source>
</evidence>
<name>A0AAV2TVF0_CALDB</name>
<evidence type="ECO:0000256" key="10">
    <source>
        <dbReference type="ARBA" id="ARBA00038150"/>
    </source>
</evidence>
<evidence type="ECO:0000256" key="5">
    <source>
        <dbReference type="ARBA" id="ARBA00022692"/>
    </source>
</evidence>
<evidence type="ECO:0000256" key="1">
    <source>
        <dbReference type="ARBA" id="ARBA00004606"/>
    </source>
</evidence>
<dbReference type="Pfam" id="PF02485">
    <property type="entry name" value="Branch"/>
    <property type="match status" value="1"/>
</dbReference>
<keyword evidence="4" id="KW-0808">Transferase</keyword>
<evidence type="ECO:0000256" key="6">
    <source>
        <dbReference type="ARBA" id="ARBA00022968"/>
    </source>
</evidence>